<accession>Q0IQT4</accession>
<reference evidence="4" key="7">
    <citation type="submission" date="2008-12" db="EMBL/GenBank/DDBJ databases">
        <title>Improved gene annotation of the rice (Oryza sativa) genomes.</title>
        <authorList>
            <person name="Wang J."/>
            <person name="Li R."/>
            <person name="Fan W."/>
            <person name="Huang Q."/>
            <person name="Zhang J."/>
            <person name="Zhou Y."/>
            <person name="Hu Y."/>
            <person name="Zi S."/>
            <person name="Li J."/>
            <person name="Ni P."/>
            <person name="Zheng H."/>
            <person name="Zhang Y."/>
            <person name="Zhao M."/>
            <person name="Hao Q."/>
            <person name="McDermott J."/>
            <person name="Samudrala R."/>
            <person name="Kristiansen K."/>
            <person name="Wong G.K.-S."/>
        </authorList>
    </citation>
    <scope>NUCLEOTIDE SEQUENCE</scope>
</reference>
<dbReference type="Proteomes" id="UP000000763">
    <property type="component" value="Chromosome 12"/>
</dbReference>
<reference evidence="3" key="10">
    <citation type="submission" date="2012-08" db="EMBL/GenBank/DDBJ databases">
        <title>The Second Rice Annotation Project Meeting (RAP2).</title>
        <authorList>
            <consortium name="The Rice Annotation Project (RAP)"/>
        </authorList>
    </citation>
    <scope>NUCLEOTIDE SEQUENCE</scope>
</reference>
<dbReference type="EMBL" id="CM000148">
    <property type="protein sequence ID" value="EAZ17122.1"/>
    <property type="molecule type" value="Genomic_DNA"/>
</dbReference>
<dbReference type="Gramene" id="Os12t0100500-01">
    <property type="protein sequence ID" value="Os12t0100500-01"/>
    <property type="gene ID" value="Os12g0100500"/>
</dbReference>
<evidence type="ECO:0000313" key="2">
    <source>
        <dbReference type="EMBL" id="BAF27357.1"/>
    </source>
</evidence>
<evidence type="ECO:0000313" key="5">
    <source>
        <dbReference type="Proteomes" id="UP000000763"/>
    </source>
</evidence>
<dbReference type="Proteomes" id="UP000000763">
    <property type="component" value="Chromosome 11"/>
</dbReference>
<dbReference type="PRINTS" id="PR00111">
    <property type="entry name" value="ABHYDROLASE"/>
</dbReference>
<dbReference type="Pfam" id="PF12146">
    <property type="entry name" value="Hydrolase_4"/>
    <property type="match status" value="1"/>
</dbReference>
<sequence length="332" mass="36872">MSSSSGGDGGGYNYSEDWVVNSRGMRLFTCAWIPKESSRGVVCLCHGYAVECSVTMRGTAERLARAGYAVHGIDYEGHGHSDGLQGYVPDLDALVRDCDSFFSTATASFPRRRFLLGESMGGAVALLLHRLRPDFWTGAILVAPMCKIAEEMRPHPMVVSVLKVMTSIIPTWRVVPTNDVIDLAYRMQGKRDEIRGNPLCYKGRPRLKTAYELLRVSILIESTILPHVSLPFLILHGAADRVTDPSVSDLLYRSASTTDKTFHLYTGMWHALTSGELPHNIDAVFRDIIDWLHHRTSPTSASHVQDHDLSTSFEAERKAKHDDTIHCGKQTS</sequence>
<dbReference type="KEGG" id="dosa:Os11g0100600"/>
<reference evidence="3" key="9">
    <citation type="submission" date="2012-08" db="EMBL/GenBank/DDBJ databases">
        <title>Oryza sativa nipponbare(GA3) genomic DNA, chromosome 12.</title>
        <authorList>
            <consortium name="IRGSP(International Rice Genome Sequencing Project)"/>
        </authorList>
    </citation>
    <scope>NUCLEOTIDE SEQUENCE</scope>
</reference>
<reference evidence="3 5" key="1">
    <citation type="journal article" date="2005" name="Nature">
        <title>The map-based sequence of the rice genome.</title>
        <authorList>
            <consortium name="International rice genome sequencing project (IRGSP)"/>
            <person name="Matsumoto T."/>
            <person name="Wu J."/>
            <person name="Kanamori H."/>
            <person name="Katayose Y."/>
            <person name="Fujisawa M."/>
            <person name="Namiki N."/>
            <person name="Mizuno H."/>
            <person name="Yamamoto K."/>
            <person name="Antonio B.A."/>
            <person name="Baba T."/>
            <person name="Sakata K."/>
            <person name="Nagamura Y."/>
            <person name="Aoki H."/>
            <person name="Arikawa K."/>
            <person name="Arita K."/>
            <person name="Bito T."/>
            <person name="Chiden Y."/>
            <person name="Fujitsuka N."/>
            <person name="Fukunaka R."/>
            <person name="Hamada M."/>
            <person name="Harada C."/>
            <person name="Hayashi A."/>
            <person name="Hijishita S."/>
            <person name="Honda M."/>
            <person name="Hosokawa S."/>
            <person name="Ichikawa Y."/>
            <person name="Idonuma A."/>
            <person name="Iijima M."/>
            <person name="Ikeda M."/>
            <person name="Ikeno M."/>
            <person name="Ito K."/>
            <person name="Ito S."/>
            <person name="Ito T."/>
            <person name="Ito Y."/>
            <person name="Ito Y."/>
            <person name="Iwabuchi A."/>
            <person name="Kamiya K."/>
            <person name="Karasawa W."/>
            <person name="Kurita K."/>
            <person name="Katagiri S."/>
            <person name="Kikuta A."/>
            <person name="Kobayashi H."/>
            <person name="Kobayashi N."/>
            <person name="Machita K."/>
            <person name="Maehara T."/>
            <person name="Masukawa M."/>
            <person name="Mizubayashi T."/>
            <person name="Mukai Y."/>
            <person name="Nagasaki H."/>
            <person name="Nagata Y."/>
            <person name="Naito S."/>
            <person name="Nakashima M."/>
            <person name="Nakama Y."/>
            <person name="Nakamichi Y."/>
            <person name="Nakamura M."/>
            <person name="Meguro A."/>
            <person name="Negishi M."/>
            <person name="Ohta I."/>
            <person name="Ohta T."/>
            <person name="Okamoto M."/>
            <person name="Ono N."/>
            <person name="Saji S."/>
            <person name="Sakaguchi M."/>
            <person name="Sakai K."/>
            <person name="Shibata M."/>
            <person name="Shimokawa T."/>
            <person name="Song J."/>
            <person name="Takazaki Y."/>
            <person name="Terasawa K."/>
            <person name="Tsugane M."/>
            <person name="Tsuji K."/>
            <person name="Ueda S."/>
            <person name="Waki K."/>
            <person name="Yamagata H."/>
            <person name="Yamamoto M."/>
            <person name="Yamamoto S."/>
            <person name="Yamane H."/>
            <person name="Yoshiki S."/>
            <person name="Yoshihara R."/>
            <person name="Yukawa K."/>
            <person name="Zhong H."/>
            <person name="Yano M."/>
            <person name="Yuan Q."/>
            <person name="Ouyang S."/>
            <person name="Liu J."/>
            <person name="Jones K.M."/>
            <person name="Gansberger K."/>
            <person name="Moffat K."/>
            <person name="Hill J."/>
            <person name="Bera J."/>
            <person name="Fadrosh D."/>
            <person name="Jin S."/>
            <person name="Johri S."/>
            <person name="Kim M."/>
            <person name="Overton L."/>
            <person name="Reardon M."/>
            <person name="Tsitrin T."/>
            <person name="Vuong H."/>
            <person name="Weaver B."/>
            <person name="Ciecko A."/>
            <person name="Tallon L."/>
            <person name="Jackson J."/>
            <person name="Pai G."/>
            <person name="Aken S.V."/>
            <person name="Utterback T."/>
            <person name="Reidmuller S."/>
            <person name="Feldblyum T."/>
            <person name="Hsiao J."/>
            <person name="Zismann V."/>
            <person name="Iobst S."/>
            <person name="de Vazeille A.R."/>
            <person name="Buell C.R."/>
            <person name="Ying K."/>
            <person name="Li Y."/>
            <person name="Lu T."/>
            <person name="Huang Y."/>
            <person name="Zhao Q."/>
            <person name="Feng Q."/>
            <person name="Zhang L."/>
            <person name="Zhu J."/>
            <person name="Weng Q."/>
            <person name="Mu J."/>
            <person name="Lu Y."/>
            <person name="Fan D."/>
            <person name="Liu Y."/>
            <person name="Guan J."/>
            <person name="Zhang Y."/>
            <person name="Yu S."/>
            <person name="Liu X."/>
            <person name="Zhang Y."/>
            <person name="Hong G."/>
            <person name="Han B."/>
            <person name="Choisne N."/>
            <person name="Demange N."/>
            <person name="Orjeda G."/>
            <person name="Samain S."/>
            <person name="Cattolico L."/>
            <person name="Pelletier E."/>
            <person name="Couloux A."/>
            <person name="Segurens B."/>
            <person name="Wincker P."/>
            <person name="D'Hont A."/>
            <person name="Scarpelli C."/>
            <person name="Weissenbach J."/>
            <person name="Salanoubat M."/>
            <person name="Quetier F."/>
            <person name="Yu Y."/>
            <person name="Kim H.R."/>
            <person name="Rambo T."/>
            <person name="Currie J."/>
            <person name="Collura K."/>
            <person name="Luo M."/>
            <person name="Yang T."/>
            <person name="Ammiraju J.S.S."/>
            <person name="Engler F."/>
            <person name="Soderlund C."/>
            <person name="Wing R.A."/>
            <person name="Palmer L.E."/>
            <person name="de la Bastide M."/>
            <person name="Spiegel L."/>
            <person name="Nascimento L."/>
            <person name="Zutavern T."/>
            <person name="O'Shaughnessy A."/>
            <person name="Dike S."/>
            <person name="Dedhia N."/>
            <person name="Preston R."/>
            <person name="Balija V."/>
            <person name="McCombie W.R."/>
            <person name="Chow T."/>
            <person name="Chen H."/>
            <person name="Chung M."/>
            <person name="Chen C."/>
            <person name="Shaw J."/>
            <person name="Wu H."/>
            <person name="Hsiao K."/>
            <person name="Chao Y."/>
            <person name="Chu M."/>
            <person name="Cheng C."/>
            <person name="Hour A."/>
            <person name="Lee P."/>
            <person name="Lin S."/>
            <person name="Lin Y."/>
            <person name="Liou J."/>
            <person name="Liu S."/>
            <person name="Hsing Y."/>
            <person name="Raghuvanshi S."/>
            <person name="Mohanty A."/>
            <person name="Bharti A.K."/>
            <person name="Gaur A."/>
            <person name="Gupta V."/>
            <person name="Kumar D."/>
            <person name="Ravi V."/>
            <person name="Vij S."/>
            <person name="Kapur A."/>
            <person name="Khurana P."/>
            <person name="Khurana P."/>
            <person name="Khurana J.P."/>
            <person name="Tyagi A.K."/>
            <person name="Gaikwad K."/>
            <person name="Singh A."/>
            <person name="Dalal V."/>
            <person name="Srivastava S."/>
            <person name="Dixit A."/>
            <person name="Pal A.K."/>
            <person name="Ghazi I.A."/>
            <person name="Yadav M."/>
            <person name="Pandit A."/>
            <person name="Bhargava A."/>
            <person name="Sureshbabu K."/>
            <person name="Batra K."/>
            <person name="Sharma T.R."/>
            <person name="Mohapatra T."/>
            <person name="Singh N.K."/>
            <person name="Messing J."/>
            <person name="Nelson A.B."/>
            <person name="Fuks G."/>
            <person name="Kavchok S."/>
            <person name="Keizer G."/>
            <person name="Linton E."/>
            <person name="Llaca V."/>
            <person name="Song R."/>
            <person name="Tanyolac B."/>
            <person name="Young S."/>
            <person name="Ho-Il K."/>
            <person name="Hahn J.H."/>
            <person name="Sangsakoo G."/>
            <person name="Vanavichit A."/>
            <person name="de Mattos Luiz.A.T."/>
            <person name="Zimmer P.D."/>
            <person name="Malone G."/>
            <person name="Dellagostin O."/>
            <person name="de Oliveira A.C."/>
            <person name="Bevan M."/>
            <person name="Bancroft I."/>
            <person name="Minx P."/>
            <person name="Cordum H."/>
            <person name="Wilson R."/>
            <person name="Cheng Z."/>
            <person name="Jin W."/>
            <person name="Jiang J."/>
            <person name="Leong S.A."/>
            <person name="Iwama H."/>
            <person name="Gojobori T."/>
            <person name="Itoh T."/>
            <person name="Niimura Y."/>
            <person name="Fujii Y."/>
            <person name="Habara T."/>
            <person name="Sakai H."/>
            <person name="Sato Y."/>
            <person name="Wilson G."/>
            <person name="Kumar K."/>
            <person name="McCouch S."/>
            <person name="Juretic N."/>
            <person name="Hoen D."/>
            <person name="Wright S."/>
            <person name="Bruskiewich R."/>
            <person name="Bureau T."/>
            <person name="Miyao A."/>
            <person name="Hirochika H."/>
            <person name="Nishikawa T."/>
            <person name="Kadowaki K."/>
            <person name="Sugiura M."/>
            <person name="Burr B."/>
            <person name="Sasaki T."/>
        </authorList>
    </citation>
    <scope>NUCLEOTIDE SEQUENCE [LARGE SCALE GENOMIC DNA]</scope>
    <source>
        <strain evidence="5">cv. Nipponbare</strain>
    </source>
</reference>
<name>Q0IQT4_ORYSJ</name>
<dbReference type="InterPro" id="IPR029058">
    <property type="entry name" value="AB_hydrolase_fold"/>
</dbReference>
<reference evidence="3" key="4">
    <citation type="journal article" date="2007" name="Genome Res.">
        <title>Curated Genome Annotation of Oryza sativa ssp. japonica and Comparative Genome Analysis with Arabidopsis thaliana.</title>
        <authorList>
            <consortium name="The Rice Annotation Project (RAP)"/>
            <person name="Itoh T."/>
            <person name="Tanaka T."/>
            <person name="Barrero R.A."/>
            <person name="Yamasaki C."/>
            <person name="Fujii Y."/>
            <person name="Hilton P.B."/>
            <person name="Antonio B.A."/>
            <person name="Aono H."/>
            <person name="Apweiler R."/>
            <person name="Bruskiewich R."/>
            <person name="Bureau T."/>
            <person name="Burr F."/>
            <person name="Costa de Oliveira A."/>
            <person name="Fuks G."/>
            <person name="Habara T."/>
            <person name="Haberer G."/>
            <person name="Han B."/>
            <person name="Harada E."/>
            <person name="Hiraki A.T."/>
            <person name="Hirochika H."/>
            <person name="Hoen D."/>
            <person name="Hokari H."/>
            <person name="Hosokawa S."/>
            <person name="Hsing Y."/>
            <person name="Ikawa H."/>
            <person name="Ikeo K."/>
            <person name="Imanishi T."/>
            <person name="Ito Y."/>
            <person name="Jaiswal P."/>
            <person name="Kanno M."/>
            <person name="Kawahara Y."/>
            <person name="Kawamura T."/>
            <person name="Kawashima H."/>
            <person name="Khurana J.P."/>
            <person name="Kikuchi S."/>
            <person name="Komatsu S."/>
            <person name="Koyanagi K.O."/>
            <person name="Kubooka H."/>
            <person name="Lieberherr D."/>
            <person name="Lin Y.C."/>
            <person name="Lonsdale D."/>
            <person name="Matsumoto T."/>
            <person name="Matsuya A."/>
            <person name="McCombie W.R."/>
            <person name="Messing J."/>
            <person name="Miyao A."/>
            <person name="Mulder N."/>
            <person name="Nagamura Y."/>
            <person name="Nam J."/>
            <person name="Namiki N."/>
            <person name="Numa H."/>
            <person name="Nurimoto S."/>
            <person name="O'donovan C."/>
            <person name="Ohyanagi H."/>
            <person name="Okido T."/>
            <person name="Oota S."/>
            <person name="Osato N."/>
            <person name="Palmer L.E."/>
            <person name="Quetier F."/>
            <person name="Raghuvanshi S."/>
            <person name="Saichi N."/>
            <person name="Sakai H."/>
            <person name="Sakai Y."/>
            <person name="Sakata K."/>
            <person name="Sakurai T."/>
            <person name="Sato F."/>
            <person name="Sato Y."/>
            <person name="Schoof H."/>
            <person name="Seki M."/>
            <person name="Shibata M."/>
            <person name="Shimizu Y."/>
            <person name="Shinozaki K."/>
            <person name="Shinso Y."/>
            <person name="Singh N.K."/>
            <person name="Smith-White B."/>
            <person name="Takeda J."/>
            <person name="Tanino M."/>
            <person name="Tatusova T."/>
            <person name="Thongjuea S."/>
            <person name="Todokoro F."/>
            <person name="Tsugane M."/>
            <person name="Tyagi A.K."/>
            <person name="Vanavichit A."/>
            <person name="Wang A."/>
            <person name="Wing R.A."/>
            <person name="Yamaguchi K."/>
            <person name="Yamamoto M."/>
            <person name="Yamamoto N."/>
            <person name="Yu Y."/>
            <person name="Zhang H."/>
            <person name="Zhao Q."/>
            <person name="Higo K."/>
            <person name="Burr B."/>
            <person name="Gojobori T."/>
            <person name="Sasaki T."/>
        </authorList>
    </citation>
    <scope>NUCLEOTIDE SEQUENCE</scope>
</reference>
<proteinExistence type="predicted"/>
<dbReference type="InterPro" id="IPR022742">
    <property type="entry name" value="Hydrolase_4"/>
</dbReference>
<reference evidence="5" key="6">
    <citation type="journal article" date="2008" name="Nucleic Acids Res.">
        <title>The rice annotation project database (RAP-DB): 2008 update.</title>
        <authorList>
            <consortium name="The rice annotation project (RAP)"/>
        </authorList>
    </citation>
    <scope>GENOME REANNOTATION</scope>
    <source>
        <strain evidence="5">cv. Nipponbare</strain>
    </source>
</reference>
<dbReference type="OrthoDB" id="2498029at2759"/>
<dbReference type="FunFam" id="3.40.50.1820:FF:000036">
    <property type="entry name" value="Alpha/beta-Hydrolases superfamily protein"/>
    <property type="match status" value="1"/>
</dbReference>
<reference evidence="2" key="8">
    <citation type="submission" date="2009-08" db="EMBL/GenBank/DDBJ databases">
        <title>Oryza sativa nipponbare(GA3) genomic DNA, chromosome 11.</title>
        <authorList>
            <consortium name="IRGSP(International Rice Genome Sequencing Project)"/>
        </authorList>
    </citation>
    <scope>NUCLEOTIDE SEQUENCE</scope>
</reference>
<evidence type="ECO:0000259" key="1">
    <source>
        <dbReference type="Pfam" id="PF12146"/>
    </source>
</evidence>
<protein>
    <submittedName>
        <fullName evidence="2">Os11g0100600 protein</fullName>
    </submittedName>
    <submittedName>
        <fullName evidence="3">Os12g0100500 protein</fullName>
    </submittedName>
</protein>
<dbReference type="KEGG" id="dosa:Os12g0100500"/>
<feature type="domain" description="Serine aminopeptidase S33" evidence="1">
    <location>
        <begin position="37"/>
        <end position="273"/>
    </location>
</feature>
<dbReference type="HOGENOM" id="CLU_026209_0_1_1"/>
<gene>
    <name evidence="2" type="ordered locus">Os11g0100600</name>
    <name evidence="3" type="ordered locus">Os12g0100500</name>
    <name evidence="4" type="ORF">OsJ_32623</name>
</gene>
<dbReference type="Proteomes" id="UP000007752">
    <property type="component" value="Chromosome 11"/>
</dbReference>
<dbReference type="InterPro" id="IPR000073">
    <property type="entry name" value="AB_hydrolase_1"/>
</dbReference>
<dbReference type="AlphaFoldDB" id="Q0IQT4"/>
<evidence type="ECO:0000313" key="3">
    <source>
        <dbReference type="EMBL" id="BAF28931.1"/>
    </source>
</evidence>
<dbReference type="InterPro" id="IPR051044">
    <property type="entry name" value="MAG_DAG_Lipase"/>
</dbReference>
<dbReference type="Gene3D" id="3.40.50.1820">
    <property type="entry name" value="alpha/beta hydrolase"/>
    <property type="match status" value="1"/>
</dbReference>
<dbReference type="KEGG" id="osa:4351238"/>
<dbReference type="EMBL" id="AP008217">
    <property type="protein sequence ID" value="BAF27357.1"/>
    <property type="molecule type" value="Genomic_DNA"/>
</dbReference>
<dbReference type="EMBL" id="AP008218">
    <property type="protein sequence ID" value="BAF28931.1"/>
    <property type="molecule type" value="Genomic_DNA"/>
</dbReference>
<dbReference type="SUPFAM" id="SSF53474">
    <property type="entry name" value="alpha/beta-Hydrolases"/>
    <property type="match status" value="1"/>
</dbReference>
<reference evidence="4" key="2">
    <citation type="journal article" date="2005" name="PLoS Biol.">
        <title>The genomes of Oryza sativa: a history of duplications.</title>
        <authorList>
            <person name="Yu J."/>
            <person name="Wang J."/>
            <person name="Lin W."/>
            <person name="Li S."/>
            <person name="Li H."/>
            <person name="Zhou J."/>
            <person name="Ni P."/>
            <person name="Dong W."/>
            <person name="Hu S."/>
            <person name="Zeng C."/>
            <person name="Zhang J."/>
            <person name="Zhang Y."/>
            <person name="Li R."/>
            <person name="Xu Z."/>
            <person name="Li S."/>
            <person name="Li X."/>
            <person name="Zheng H."/>
            <person name="Cong L."/>
            <person name="Lin L."/>
            <person name="Yin J."/>
            <person name="Geng J."/>
            <person name="Li G."/>
            <person name="Shi J."/>
            <person name="Liu J."/>
            <person name="Lv H."/>
            <person name="Li J."/>
            <person name="Wang J."/>
            <person name="Deng Y."/>
            <person name="Ran L."/>
            <person name="Shi X."/>
            <person name="Wang X."/>
            <person name="Wu Q."/>
            <person name="Li C."/>
            <person name="Ren X."/>
            <person name="Wang J."/>
            <person name="Wang X."/>
            <person name="Li D."/>
            <person name="Liu D."/>
            <person name="Zhang X."/>
            <person name="Ji Z."/>
            <person name="Zhao W."/>
            <person name="Sun Y."/>
            <person name="Zhang Z."/>
            <person name="Bao J."/>
            <person name="Han Y."/>
            <person name="Dong L."/>
            <person name="Ji J."/>
            <person name="Chen P."/>
            <person name="Wu S."/>
            <person name="Liu J."/>
            <person name="Xiao Y."/>
            <person name="Bu D."/>
            <person name="Tan J."/>
            <person name="Yang L."/>
            <person name="Ye C."/>
            <person name="Zhang J."/>
            <person name="Xu J."/>
            <person name="Zhou Y."/>
            <person name="Yu Y."/>
            <person name="Zhang B."/>
            <person name="Zhuang S."/>
            <person name="Wei H."/>
            <person name="Liu B."/>
            <person name="Lei M."/>
            <person name="Yu H."/>
            <person name="Li Y."/>
            <person name="Xu H."/>
            <person name="Wei S."/>
            <person name="He X."/>
            <person name="Fang L."/>
            <person name="Zhang Z."/>
            <person name="Zhang Y."/>
            <person name="Huang X."/>
            <person name="Su Z."/>
            <person name="Tong W."/>
            <person name="Li J."/>
            <person name="Tong Z."/>
            <person name="Li S."/>
            <person name="Ye J."/>
            <person name="Wang L."/>
            <person name="Fang L."/>
            <person name="Lei T."/>
            <person name="Chen C."/>
            <person name="Chen H."/>
            <person name="Xu Z."/>
            <person name="Li H."/>
            <person name="Huang H."/>
            <person name="Zhang F."/>
            <person name="Xu H."/>
            <person name="Li N."/>
            <person name="Zhao C."/>
            <person name="Li S."/>
            <person name="Dong L."/>
            <person name="Huang Y."/>
            <person name="Li L."/>
            <person name="Xi Y."/>
            <person name="Qi Q."/>
            <person name="Li W."/>
            <person name="Zhang B."/>
            <person name="Hu W."/>
            <person name="Zhang Y."/>
            <person name="Tian X."/>
            <person name="Jiao Y."/>
            <person name="Liang X."/>
            <person name="Jin J."/>
            <person name="Gao L."/>
            <person name="Zheng W."/>
            <person name="Hao B."/>
            <person name="Liu S."/>
            <person name="Wang W."/>
            <person name="Yuan L."/>
            <person name="Cao M."/>
            <person name="McDermott J."/>
            <person name="Samudrala R."/>
            <person name="Wang J."/>
            <person name="Wong G.K."/>
            <person name="Yang H."/>
        </authorList>
    </citation>
    <scope>NUCLEOTIDE SEQUENCE [LARGE SCALE GENOMIC DNA]</scope>
</reference>
<dbReference type="Gramene" id="Os11t0100600-01">
    <property type="protein sequence ID" value="Os11t0100600-01"/>
    <property type="gene ID" value="Os11g0100600"/>
</dbReference>
<dbReference type="KEGG" id="osa:4349527"/>
<dbReference type="PANTHER" id="PTHR11614">
    <property type="entry name" value="PHOSPHOLIPASE-RELATED"/>
    <property type="match status" value="1"/>
</dbReference>
<reference evidence="3" key="3">
    <citation type="journal article" date="2006" name="Nucleic Acids Res.">
        <title>The Rice Annotation Project Database (RAP-DB): hub for Oryza sativa ssp. japonica genome information.</title>
        <authorList>
            <person name="Ohyanagi H."/>
            <person name="Tanaka T."/>
            <person name="Sakai H."/>
            <person name="Shigemoto Y."/>
            <person name="Yamaguchi K."/>
            <person name="Habara T."/>
            <person name="Fujii Y."/>
            <person name="Antonio B.A."/>
            <person name="Nagamura Y."/>
            <person name="Imanishi T."/>
            <person name="Ikeo K."/>
            <person name="Itoh T."/>
            <person name="Gojobori T."/>
            <person name="Sasaki T."/>
        </authorList>
    </citation>
    <scope>NUCLEOTIDE SEQUENCE</scope>
</reference>
<dbReference type="OMA" id="EGYEHVM"/>
<evidence type="ECO:0000313" key="4">
    <source>
        <dbReference type="EMBL" id="EAZ17122.1"/>
    </source>
</evidence>
<organism evidence="3 5">
    <name type="scientific">Oryza sativa subsp. japonica</name>
    <name type="common">Rice</name>
    <dbReference type="NCBI Taxonomy" id="39947"/>
    <lineage>
        <taxon>Eukaryota</taxon>
        <taxon>Viridiplantae</taxon>
        <taxon>Streptophyta</taxon>
        <taxon>Embryophyta</taxon>
        <taxon>Tracheophyta</taxon>
        <taxon>Spermatophyta</taxon>
        <taxon>Magnoliopsida</taxon>
        <taxon>Liliopsida</taxon>
        <taxon>Poales</taxon>
        <taxon>Poaceae</taxon>
        <taxon>BOP clade</taxon>
        <taxon>Oryzoideae</taxon>
        <taxon>Oryzeae</taxon>
        <taxon>Oryzinae</taxon>
        <taxon>Oryza</taxon>
        <taxon>Oryza sativa</taxon>
    </lineage>
</organism>
<reference evidence="3" key="5">
    <citation type="journal article" date="2008" name="Nucleic Acids Res.">
        <title>The Rice Annotation Project Database (RAP-DB): 2008 update.</title>
        <authorList>
            <consortium name="The Rice Annotation Project (RAP)"/>
            <person name="Tanaka T."/>
            <person name="Antonio B.A."/>
            <person name="Kikuchi S."/>
            <person name="Matsumoto T."/>
            <person name="Nagamura Y."/>
            <person name="Numa H."/>
            <person name="Sakai H."/>
            <person name="Wu J."/>
            <person name="Itoh T."/>
            <person name="Sasaki T."/>
            <person name="Aono R."/>
            <person name="Fujii Y."/>
            <person name="Habara T."/>
            <person name="Harada E."/>
            <person name="Kanno M."/>
            <person name="Kawahara Y."/>
            <person name="Kawashima H."/>
            <person name="Kubooka H."/>
            <person name="Matsuya A."/>
            <person name="Nakaoka H."/>
            <person name="Saichi N."/>
            <person name="Sanbonmatsu R."/>
            <person name="Sato Y."/>
            <person name="Shinso Y."/>
            <person name="Suzuki M."/>
            <person name="Takeda J."/>
            <person name="Tanino M."/>
            <person name="Todokoro F."/>
            <person name="Yamaguchi K."/>
            <person name="Yamamoto N."/>
            <person name="Yamasaki C."/>
            <person name="Imanishi T."/>
            <person name="Okido T."/>
            <person name="Tada M."/>
            <person name="Ikeo K."/>
            <person name="Tateno Y."/>
            <person name="Gojobori T."/>
            <person name="Lin Y.C."/>
            <person name="Wei F.J."/>
            <person name="Hsing Y.I."/>
            <person name="Zhao Q."/>
            <person name="Han B."/>
            <person name="Kramer M.R."/>
            <person name="McCombie R.W."/>
            <person name="Lonsdale D."/>
            <person name="O'Donovan C.C."/>
            <person name="Whitfield E.J."/>
            <person name="Apweiler R."/>
            <person name="Koyanagi K.O."/>
            <person name="Khurana J.P."/>
            <person name="Raghuvanshi S."/>
            <person name="Singh N.K."/>
            <person name="Tyagi A.K."/>
            <person name="Haberer G."/>
            <person name="Fujisawa M."/>
            <person name="Hosokawa S."/>
            <person name="Ito Y."/>
            <person name="Ikawa H."/>
            <person name="Shibata M."/>
            <person name="Yamamoto M."/>
            <person name="Bruskiewich R.M."/>
            <person name="Hoen D.R."/>
            <person name="Bureau TE."/>
            <person name="Namiki N."/>
            <person name="Ohyanagi H."/>
            <person name="Sakai Y."/>
            <person name="Nobushima S."/>
            <person name="Sakata K."/>
            <person name="Barrero R.A."/>
            <person name="Sato Y."/>
            <person name="Souvorov A."/>
            <person name="Smith-White B."/>
            <person name="Tatusova T."/>
            <person name="An S."/>
            <person name="An G."/>
            <person name="OOta S."/>
            <person name="Fuks G."/>
            <person name="Messing J."/>
            <person name="Christie K.R."/>
            <person name="Lieberherr D."/>
            <person name="Kim H."/>
            <person name="Zuccolo A."/>
            <person name="Wing R.A."/>
            <person name="Nobuta K."/>
            <person name="Green P.J."/>
            <person name="Lu C."/>
            <person name="Meyers BC."/>
            <person name="Chaparro C."/>
            <person name="Piegu B."/>
            <person name="Panaud O."/>
            <person name="Echeverria M."/>
        </authorList>
    </citation>
    <scope>NUCLEOTIDE SEQUENCE</scope>
</reference>
<dbReference type="SMR" id="Q0IQT4"/>